<dbReference type="EMBL" id="LN853237">
    <property type="protein sequence ID" value="CRY95372.1"/>
    <property type="molecule type" value="Genomic_DNA"/>
</dbReference>
<name>A0A0H5QHK4_9ZZZZ</name>
<organism evidence="1">
    <name type="scientific">uncultured prokaryote</name>
    <dbReference type="NCBI Taxonomy" id="198431"/>
    <lineage>
        <taxon>unclassified sequences</taxon>
        <taxon>environmental samples</taxon>
    </lineage>
</organism>
<evidence type="ECO:0000313" key="1">
    <source>
        <dbReference type="EMBL" id="CRY95372.1"/>
    </source>
</evidence>
<proteinExistence type="predicted"/>
<sequence length="118" mass="13202">MKFLKLIMFIILSACSVATYAKNKEKLVIVHVTDLPKQYSFSPNTSIEVQSVSDKPLNVKKVVVNRGACLALPDDRTKNLPSYGSRAEYLMGGCYAKHITEIAVYLDNNQVVVFNFNN</sequence>
<keyword evidence="1" id="KW-0614">Plasmid</keyword>
<geneLocation type="plasmid" evidence="1">
    <name>pRGRH0608</name>
</geneLocation>
<reference evidence="1" key="1">
    <citation type="submission" date="2015-06" db="EMBL/GenBank/DDBJ databases">
        <authorList>
            <person name="Joergensen T."/>
        </authorList>
    </citation>
    <scope>NUCLEOTIDE SEQUENCE</scope>
    <source>
        <plasmid evidence="1">pRGRH0608</plasmid>
    </source>
</reference>
<reference evidence="1" key="2">
    <citation type="submission" date="2015-07" db="EMBL/GenBank/DDBJ databases">
        <title>Plasmids, circular viruses and viroids from rat gut.</title>
        <authorList>
            <person name="Jorgensen T.J."/>
            <person name="Hansen M.A."/>
            <person name="Xu Z."/>
            <person name="Tabak M.A."/>
            <person name="Sorensen S.J."/>
            <person name="Hansen L.H."/>
        </authorList>
    </citation>
    <scope>NUCLEOTIDE SEQUENCE</scope>
    <source>
        <plasmid evidence="1">pRGRH0608</plasmid>
    </source>
</reference>
<dbReference type="AlphaFoldDB" id="A0A0H5QHK4"/>
<accession>A0A0H5QHK4</accession>
<protein>
    <submittedName>
        <fullName evidence="1">Uncharacterized protein</fullName>
    </submittedName>
</protein>